<evidence type="ECO:0000256" key="1">
    <source>
        <dbReference type="SAM" id="Phobius"/>
    </source>
</evidence>
<reference evidence="2 3" key="1">
    <citation type="journal article" date="2019" name="Int. J. Syst. Evol. Microbiol.">
        <title>The Global Catalogue of Microorganisms (GCM) 10K type strain sequencing project: providing services to taxonomists for standard genome sequencing and annotation.</title>
        <authorList>
            <consortium name="The Broad Institute Genomics Platform"/>
            <consortium name="The Broad Institute Genome Sequencing Center for Infectious Disease"/>
            <person name="Wu L."/>
            <person name="Ma J."/>
        </authorList>
    </citation>
    <scope>NUCLEOTIDE SEQUENCE [LARGE SCALE GENOMIC DNA]</scope>
    <source>
        <strain evidence="2 3">JCM 16117</strain>
    </source>
</reference>
<sequence length="146" mass="14430">MSYPPAVASAPPAASGALVPSTGLRVLAVVVALALGFLFGVLGTIVHQITVSAFGLFDLPVGLIIALPAFALLLVGLRMVAPSRWAALAAAAGAVAIVALLALPGPGGSVLIPDSVLGMVWVVGAPLVAVVVLAWPRMRGASRPAA</sequence>
<protein>
    <recommendedName>
        <fullName evidence="4">Histidinol dehydrogenase</fullName>
    </recommendedName>
</protein>
<feature type="transmembrane region" description="Helical" evidence="1">
    <location>
        <begin position="85"/>
        <end position="103"/>
    </location>
</feature>
<keyword evidence="1" id="KW-1133">Transmembrane helix</keyword>
<gene>
    <name evidence="2" type="ORF">GCM10009851_22270</name>
</gene>
<keyword evidence="1" id="KW-0472">Membrane</keyword>
<feature type="transmembrane region" description="Helical" evidence="1">
    <location>
        <begin position="52"/>
        <end position="73"/>
    </location>
</feature>
<keyword evidence="1" id="KW-0812">Transmembrane</keyword>
<organism evidence="2 3">
    <name type="scientific">Herbiconiux moechotypicola</name>
    <dbReference type="NCBI Taxonomy" id="637393"/>
    <lineage>
        <taxon>Bacteria</taxon>
        <taxon>Bacillati</taxon>
        <taxon>Actinomycetota</taxon>
        <taxon>Actinomycetes</taxon>
        <taxon>Micrococcales</taxon>
        <taxon>Microbacteriaceae</taxon>
        <taxon>Herbiconiux</taxon>
    </lineage>
</organism>
<feature type="transmembrane region" description="Helical" evidence="1">
    <location>
        <begin position="26"/>
        <end position="46"/>
    </location>
</feature>
<evidence type="ECO:0000313" key="2">
    <source>
        <dbReference type="EMBL" id="GAA2236811.1"/>
    </source>
</evidence>
<comment type="caution">
    <text evidence="2">The sequence shown here is derived from an EMBL/GenBank/DDBJ whole genome shotgun (WGS) entry which is preliminary data.</text>
</comment>
<evidence type="ECO:0008006" key="4">
    <source>
        <dbReference type="Google" id="ProtNLM"/>
    </source>
</evidence>
<dbReference type="RefSeq" id="WP_259479701.1">
    <property type="nucleotide sequence ID" value="NZ_BAAAQY010000006.1"/>
</dbReference>
<accession>A0ABN3DN03</accession>
<proteinExistence type="predicted"/>
<feature type="transmembrane region" description="Helical" evidence="1">
    <location>
        <begin position="115"/>
        <end position="135"/>
    </location>
</feature>
<evidence type="ECO:0000313" key="3">
    <source>
        <dbReference type="Proteomes" id="UP001500929"/>
    </source>
</evidence>
<dbReference type="Proteomes" id="UP001500929">
    <property type="component" value="Unassembled WGS sequence"/>
</dbReference>
<keyword evidence="3" id="KW-1185">Reference proteome</keyword>
<name>A0ABN3DN03_9MICO</name>
<dbReference type="EMBL" id="BAAAQY010000006">
    <property type="protein sequence ID" value="GAA2236811.1"/>
    <property type="molecule type" value="Genomic_DNA"/>
</dbReference>